<dbReference type="GeneID" id="129345757"/>
<dbReference type="KEGG" id="emc:129345757"/>
<dbReference type="CTD" id="440307"/>
<evidence type="ECO:0000256" key="2">
    <source>
        <dbReference type="ARBA" id="ARBA00022598"/>
    </source>
</evidence>
<dbReference type="InterPro" id="IPR004344">
    <property type="entry name" value="TTL/TTLL_fam"/>
</dbReference>
<accession>A0AA97LJS0</accession>
<dbReference type="PANTHER" id="PTHR12241:SF91">
    <property type="entry name" value="TUBULIN POLYGLUTAMYLASE TTLL13"/>
    <property type="match status" value="1"/>
</dbReference>
<feature type="compositionally biased region" description="Low complexity" evidence="6">
    <location>
        <begin position="1"/>
        <end position="12"/>
    </location>
</feature>
<dbReference type="GO" id="GO:0070740">
    <property type="term" value="F:tubulin-glutamic acid ligase activity"/>
    <property type="evidence" value="ECO:0007669"/>
    <property type="project" value="TreeGrafter"/>
</dbReference>
<dbReference type="PANTHER" id="PTHR12241">
    <property type="entry name" value="TUBULIN POLYGLUTAMYLASE"/>
    <property type="match status" value="1"/>
</dbReference>
<organism evidence="7 8">
    <name type="scientific">Eublepharis macularius</name>
    <name type="common">Leopard gecko</name>
    <name type="synonym">Cyrtodactylus macularius</name>
    <dbReference type="NCBI Taxonomy" id="481883"/>
    <lineage>
        <taxon>Eukaryota</taxon>
        <taxon>Metazoa</taxon>
        <taxon>Chordata</taxon>
        <taxon>Craniata</taxon>
        <taxon>Vertebrata</taxon>
        <taxon>Euteleostomi</taxon>
        <taxon>Lepidosauria</taxon>
        <taxon>Squamata</taxon>
        <taxon>Bifurcata</taxon>
        <taxon>Gekkota</taxon>
        <taxon>Eublepharidae</taxon>
        <taxon>Eublepharinae</taxon>
        <taxon>Eublepharis</taxon>
    </lineage>
</organism>
<dbReference type="GO" id="GO:0005874">
    <property type="term" value="C:microtubule"/>
    <property type="evidence" value="ECO:0007669"/>
    <property type="project" value="UniProtKB-KW"/>
</dbReference>
<gene>
    <name evidence="8" type="primary">TTLL13</name>
</gene>
<evidence type="ECO:0000256" key="3">
    <source>
        <dbReference type="ARBA" id="ARBA00022701"/>
    </source>
</evidence>
<dbReference type="AlphaFoldDB" id="A0AA97LJS0"/>
<keyword evidence="2" id="KW-0436">Ligase</keyword>
<dbReference type="Pfam" id="PF03133">
    <property type="entry name" value="TTL"/>
    <property type="match status" value="1"/>
</dbReference>
<dbReference type="GO" id="GO:0015631">
    <property type="term" value="F:tubulin binding"/>
    <property type="evidence" value="ECO:0007669"/>
    <property type="project" value="TreeGrafter"/>
</dbReference>
<sequence>MTTSTDTSSQSENETDEDEDEEEEEDDEEEDEGLSDESANECPRRLKVENEASPSKPPTPCPGQLGKTSSQEDQPGLSLIQMEEEVAEEWDLEQSRRKKKKKYRLLSINLSNCKYESVRRAARRCGLKEVGEDEEWTVYWTDCSVSLERVMDMKRFQKINHFPGMAEICRKDLLARNLNRMLKLFPREYSIFPRTWCLPADYGDFQAYGRMRKNRTYICKPDSGCQGRGIFITRNPKEIKHGEHMICQQYITKPFLIDGFKFDMRIYVLVTSCDPLKIFIYEEGLARFATMRYIEPSSSNLDDICMHLTNYAINKHNENFVRDENTGSKRKLSTLNTWMREHSYDTAELWRDIEDIIIKTLIAAHPVLKHNYRTCFPNHISGCACFEILGFDILLDRKLKPWLLEVNHSPSFTTDSRLDREVKDALLFDAINLINLRACDKKKVLEEDKRRVKERLLQAHQPPREARREQMENSQAALLAQAEKYENSHLGGYRRIFPARGTEKYAPFFKHSGSLFQETVASKAREECARQQLEEIRQKQEQREGTGGKKRRDAKENLQGESAGEKSQEKGKGKPALSRITYSHSKTWNPKMSTLPYDSMTPQAIVEEEEVERVKALLRRENLIRGLGIVDQLTRLLRNTEPRTVEMHRPHVNISETQPHFLQDMFSNREAKNLITLSLLGGSVQALGQQMTQQTPAERVQLLGNQGFIPTLLGALSGLGPAPEASYSSHFKPQFHIQPPKHMSWLGTTMGGEPCTLARMLKAGGRRYTSAKNKAEGSSPASRRPLYLSSGSLTCLSQPARAPSHLYSGFPFPSGALPFSRTDMHGLAINSASAPLLQRTSPHRSATMATLHLKQPRKEA</sequence>
<feature type="compositionally biased region" description="Acidic residues" evidence="6">
    <location>
        <begin position="13"/>
        <end position="39"/>
    </location>
</feature>
<evidence type="ECO:0000256" key="4">
    <source>
        <dbReference type="ARBA" id="ARBA00022741"/>
    </source>
</evidence>
<feature type="compositionally biased region" description="Basic and acidic residues" evidence="6">
    <location>
        <begin position="455"/>
        <end position="471"/>
    </location>
</feature>
<protein>
    <submittedName>
        <fullName evidence="8">Tubulin polyglutamylase TTLL13</fullName>
    </submittedName>
</protein>
<evidence type="ECO:0000256" key="5">
    <source>
        <dbReference type="ARBA" id="ARBA00022840"/>
    </source>
</evidence>
<dbReference type="SUPFAM" id="SSF56059">
    <property type="entry name" value="Glutathione synthetase ATP-binding domain-like"/>
    <property type="match status" value="1"/>
</dbReference>
<feature type="region of interest" description="Disordered" evidence="6">
    <location>
        <begin position="455"/>
        <end position="475"/>
    </location>
</feature>
<keyword evidence="5" id="KW-0067">ATP-binding</keyword>
<dbReference type="RefSeq" id="XP_054858963.1">
    <property type="nucleotide sequence ID" value="XM_055002988.1"/>
</dbReference>
<feature type="compositionally biased region" description="Basic and acidic residues" evidence="6">
    <location>
        <begin position="535"/>
        <end position="572"/>
    </location>
</feature>
<reference evidence="8" key="1">
    <citation type="submission" date="2025-08" db="UniProtKB">
        <authorList>
            <consortium name="RefSeq"/>
        </authorList>
    </citation>
    <scope>IDENTIFICATION</scope>
    <source>
        <tissue evidence="8">Blood</tissue>
    </source>
</reference>
<dbReference type="Gene3D" id="3.30.470.20">
    <property type="entry name" value="ATP-grasp fold, B domain"/>
    <property type="match status" value="1"/>
</dbReference>
<keyword evidence="4" id="KW-0547">Nucleotide-binding</keyword>
<feature type="region of interest" description="Disordered" evidence="6">
    <location>
        <begin position="1"/>
        <end position="75"/>
    </location>
</feature>
<keyword evidence="3" id="KW-0493">Microtubule</keyword>
<keyword evidence="7" id="KW-1185">Reference proteome</keyword>
<feature type="region of interest" description="Disordered" evidence="6">
    <location>
        <begin position="535"/>
        <end position="577"/>
    </location>
</feature>
<proteinExistence type="inferred from homology"/>
<dbReference type="PROSITE" id="PS51221">
    <property type="entry name" value="TTL"/>
    <property type="match status" value="1"/>
</dbReference>
<name>A0AA97LJS0_EUBMA</name>
<dbReference type="GO" id="GO:0005524">
    <property type="term" value="F:ATP binding"/>
    <property type="evidence" value="ECO:0007669"/>
    <property type="project" value="UniProtKB-KW"/>
</dbReference>
<dbReference type="GO" id="GO:0000226">
    <property type="term" value="P:microtubule cytoskeleton organization"/>
    <property type="evidence" value="ECO:0007669"/>
    <property type="project" value="TreeGrafter"/>
</dbReference>
<dbReference type="Proteomes" id="UP001190640">
    <property type="component" value="Chromosome 18"/>
</dbReference>
<dbReference type="FunFam" id="3.30.470.20:FF:000009">
    <property type="entry name" value="tubulin polyglutamylase TTLL5 isoform X1"/>
    <property type="match status" value="1"/>
</dbReference>
<evidence type="ECO:0000313" key="8">
    <source>
        <dbReference type="RefSeq" id="XP_054858963.1"/>
    </source>
</evidence>
<evidence type="ECO:0000256" key="1">
    <source>
        <dbReference type="ARBA" id="ARBA00006820"/>
    </source>
</evidence>
<dbReference type="GO" id="GO:0036064">
    <property type="term" value="C:ciliary basal body"/>
    <property type="evidence" value="ECO:0007669"/>
    <property type="project" value="TreeGrafter"/>
</dbReference>
<evidence type="ECO:0000256" key="6">
    <source>
        <dbReference type="SAM" id="MobiDB-lite"/>
    </source>
</evidence>
<evidence type="ECO:0000313" key="7">
    <source>
        <dbReference type="Proteomes" id="UP001190640"/>
    </source>
</evidence>
<comment type="similarity">
    <text evidence="1">Belongs to the tubulin--tyrosine ligase family.</text>
</comment>